<sequence length="304" mass="33047">MPTDAGHEPTGRGASAGGRIVKEDPSINPNALHDFHQAKRGPKGTPCKVTARAAGSSTRAPALSIPKDPGHEYAQTQHIPFDFFDQRASNAPFGYEHYVSLPPAYNEPNSAAETTWPLILFLHGAGESQRQRGESFVSIRHGIPKVVLCYDRLKAGPSSSNQGFSSSLSIPPAERLRRKSKQAKQGPVRDDQAGDPVPAEACALLAENFITVTPSLDMRYGYGWSAPILSALLDEIVEQYRVDLDRIHVTGFSMGGYGTWDLAMHTPHRFASIMPVCGGGDPLRASHVKHIPHWSDLTLSRARP</sequence>
<dbReference type="SUPFAM" id="SSF53474">
    <property type="entry name" value="alpha/beta-Hydrolases"/>
    <property type="match status" value="1"/>
</dbReference>
<gene>
    <name evidence="3" type="ORF">SLS62_007515</name>
</gene>
<accession>A0AAN9UWK2</accession>
<evidence type="ECO:0000256" key="2">
    <source>
        <dbReference type="SAM" id="MobiDB-lite"/>
    </source>
</evidence>
<dbReference type="InterPro" id="IPR050955">
    <property type="entry name" value="Plant_Biomass_Hydrol_Est"/>
</dbReference>
<dbReference type="PANTHER" id="PTHR43037">
    <property type="entry name" value="UNNAMED PRODUCT-RELATED"/>
    <property type="match status" value="1"/>
</dbReference>
<keyword evidence="1" id="KW-0732">Signal</keyword>
<reference evidence="3 4" key="1">
    <citation type="submission" date="2024-02" db="EMBL/GenBank/DDBJ databases">
        <title>De novo assembly and annotation of 12 fungi associated with fruit tree decline syndrome in Ontario, Canada.</title>
        <authorList>
            <person name="Sulman M."/>
            <person name="Ellouze W."/>
            <person name="Ilyukhin E."/>
        </authorList>
    </citation>
    <scope>NUCLEOTIDE SEQUENCE [LARGE SCALE GENOMIC DNA]</scope>
    <source>
        <strain evidence="3 4">M11/M66-122</strain>
    </source>
</reference>
<feature type="region of interest" description="Disordered" evidence="2">
    <location>
        <begin position="1"/>
        <end position="67"/>
    </location>
</feature>
<dbReference type="AlphaFoldDB" id="A0AAN9UWK2"/>
<keyword evidence="4" id="KW-1185">Reference proteome</keyword>
<evidence type="ECO:0000313" key="4">
    <source>
        <dbReference type="Proteomes" id="UP001320420"/>
    </source>
</evidence>
<organism evidence="3 4">
    <name type="scientific">Diatrype stigma</name>
    <dbReference type="NCBI Taxonomy" id="117547"/>
    <lineage>
        <taxon>Eukaryota</taxon>
        <taxon>Fungi</taxon>
        <taxon>Dikarya</taxon>
        <taxon>Ascomycota</taxon>
        <taxon>Pezizomycotina</taxon>
        <taxon>Sordariomycetes</taxon>
        <taxon>Xylariomycetidae</taxon>
        <taxon>Xylariales</taxon>
        <taxon>Diatrypaceae</taxon>
        <taxon>Diatrype</taxon>
    </lineage>
</organism>
<protein>
    <submittedName>
        <fullName evidence="3">Uncharacterized protein</fullName>
    </submittedName>
</protein>
<dbReference type="Proteomes" id="UP001320420">
    <property type="component" value="Unassembled WGS sequence"/>
</dbReference>
<dbReference type="EMBL" id="JAKJXP020000062">
    <property type="protein sequence ID" value="KAK7750539.1"/>
    <property type="molecule type" value="Genomic_DNA"/>
</dbReference>
<evidence type="ECO:0000256" key="1">
    <source>
        <dbReference type="ARBA" id="ARBA00022729"/>
    </source>
</evidence>
<dbReference type="Gene3D" id="3.40.50.1820">
    <property type="entry name" value="alpha/beta hydrolase"/>
    <property type="match status" value="1"/>
</dbReference>
<comment type="caution">
    <text evidence="3">The sequence shown here is derived from an EMBL/GenBank/DDBJ whole genome shotgun (WGS) entry which is preliminary data.</text>
</comment>
<feature type="region of interest" description="Disordered" evidence="2">
    <location>
        <begin position="157"/>
        <end position="195"/>
    </location>
</feature>
<dbReference type="PANTHER" id="PTHR43037:SF1">
    <property type="entry name" value="BLL1128 PROTEIN"/>
    <property type="match status" value="1"/>
</dbReference>
<evidence type="ECO:0000313" key="3">
    <source>
        <dbReference type="EMBL" id="KAK7750539.1"/>
    </source>
</evidence>
<feature type="compositionally biased region" description="Low complexity" evidence="2">
    <location>
        <begin position="158"/>
        <end position="169"/>
    </location>
</feature>
<dbReference type="InterPro" id="IPR029058">
    <property type="entry name" value="AB_hydrolase_fold"/>
</dbReference>
<proteinExistence type="predicted"/>
<feature type="compositionally biased region" description="Basic and acidic residues" evidence="2">
    <location>
        <begin position="1"/>
        <end position="10"/>
    </location>
</feature>
<name>A0AAN9UWK2_9PEZI</name>